<name>A0A9P7J9T6_9AGAM</name>
<gene>
    <name evidence="2" type="ORF">HD556DRAFT_1302783</name>
</gene>
<keyword evidence="1" id="KW-0472">Membrane</keyword>
<dbReference type="OrthoDB" id="10570138at2759"/>
<comment type="caution">
    <text evidence="2">The sequence shown here is derived from an EMBL/GenBank/DDBJ whole genome shotgun (WGS) entry which is preliminary data.</text>
</comment>
<protein>
    <submittedName>
        <fullName evidence="2">Uncharacterized protein</fullName>
    </submittedName>
</protein>
<organism evidence="2 3">
    <name type="scientific">Suillus plorans</name>
    <dbReference type="NCBI Taxonomy" id="116603"/>
    <lineage>
        <taxon>Eukaryota</taxon>
        <taxon>Fungi</taxon>
        <taxon>Dikarya</taxon>
        <taxon>Basidiomycota</taxon>
        <taxon>Agaricomycotina</taxon>
        <taxon>Agaricomycetes</taxon>
        <taxon>Agaricomycetidae</taxon>
        <taxon>Boletales</taxon>
        <taxon>Suillineae</taxon>
        <taxon>Suillaceae</taxon>
        <taxon>Suillus</taxon>
    </lineage>
</organism>
<sequence>MPASAWNGTQFMATVSKHEAYQVRVTQPTPVAISSATGIFVLVFLIRCHGAQKEAAKGKKLWRGLGVSFRIVPTADTREKATGYTEDHGISDIQRCKFVLGHKADILATVTCTLSFKETKTFKAITREQLSLSHQLVSLTFTGTFHGCRDKLRRKMRMLRGYIKPSRSHHRLS</sequence>
<evidence type="ECO:0000313" key="2">
    <source>
        <dbReference type="EMBL" id="KAG1810496.1"/>
    </source>
</evidence>
<dbReference type="RefSeq" id="XP_041168161.1">
    <property type="nucleotide sequence ID" value="XM_041299535.1"/>
</dbReference>
<dbReference type="EMBL" id="JABBWE010000001">
    <property type="protein sequence ID" value="KAG1810496.1"/>
    <property type="molecule type" value="Genomic_DNA"/>
</dbReference>
<keyword evidence="1" id="KW-1133">Transmembrane helix</keyword>
<keyword evidence="1" id="KW-0812">Transmembrane</keyword>
<dbReference type="GeneID" id="64593299"/>
<accession>A0A9P7J9T6</accession>
<dbReference type="AlphaFoldDB" id="A0A9P7J9T6"/>
<evidence type="ECO:0000313" key="3">
    <source>
        <dbReference type="Proteomes" id="UP000719766"/>
    </source>
</evidence>
<keyword evidence="3" id="KW-1185">Reference proteome</keyword>
<evidence type="ECO:0000256" key="1">
    <source>
        <dbReference type="SAM" id="Phobius"/>
    </source>
</evidence>
<feature type="transmembrane region" description="Helical" evidence="1">
    <location>
        <begin position="31"/>
        <end position="50"/>
    </location>
</feature>
<proteinExistence type="predicted"/>
<reference evidence="2" key="1">
    <citation type="journal article" date="2020" name="New Phytol.">
        <title>Comparative genomics reveals dynamic genome evolution in host specialist ectomycorrhizal fungi.</title>
        <authorList>
            <person name="Lofgren L.A."/>
            <person name="Nguyen N.H."/>
            <person name="Vilgalys R."/>
            <person name="Ruytinx J."/>
            <person name="Liao H.L."/>
            <person name="Branco S."/>
            <person name="Kuo A."/>
            <person name="LaButti K."/>
            <person name="Lipzen A."/>
            <person name="Andreopoulos W."/>
            <person name="Pangilinan J."/>
            <person name="Riley R."/>
            <person name="Hundley H."/>
            <person name="Na H."/>
            <person name="Barry K."/>
            <person name="Grigoriev I.V."/>
            <person name="Stajich J.E."/>
            <person name="Kennedy P.G."/>
        </authorList>
    </citation>
    <scope>NUCLEOTIDE SEQUENCE</scope>
    <source>
        <strain evidence="2">S12</strain>
    </source>
</reference>
<dbReference type="Proteomes" id="UP000719766">
    <property type="component" value="Unassembled WGS sequence"/>
</dbReference>